<reference evidence="2 3" key="1">
    <citation type="submission" date="2024-03" db="EMBL/GenBank/DDBJ databases">
        <title>Genome-scale model development and genomic sequencing of the oleaginous clade Lipomyces.</title>
        <authorList>
            <consortium name="Lawrence Berkeley National Laboratory"/>
            <person name="Czajka J.J."/>
            <person name="Han Y."/>
            <person name="Kim J."/>
            <person name="Mondo S.J."/>
            <person name="Hofstad B.A."/>
            <person name="Robles A."/>
            <person name="Haridas S."/>
            <person name="Riley R."/>
            <person name="LaButti K."/>
            <person name="Pangilinan J."/>
            <person name="Andreopoulos W."/>
            <person name="Lipzen A."/>
            <person name="Yan J."/>
            <person name="Wang M."/>
            <person name="Ng V."/>
            <person name="Grigoriev I.V."/>
            <person name="Spatafora J.W."/>
            <person name="Magnuson J.K."/>
            <person name="Baker S.E."/>
            <person name="Pomraning K.R."/>
        </authorList>
    </citation>
    <scope>NUCLEOTIDE SEQUENCE [LARGE SCALE GENOMIC DNA]</scope>
    <source>
        <strain evidence="2 3">Phaff 52-87</strain>
    </source>
</reference>
<evidence type="ECO:0000313" key="2">
    <source>
        <dbReference type="EMBL" id="KAK7204539.1"/>
    </source>
</evidence>
<keyword evidence="1" id="KW-0732">Signal</keyword>
<feature type="signal peptide" evidence="1">
    <location>
        <begin position="1"/>
        <end position="15"/>
    </location>
</feature>
<feature type="chain" id="PRO_5046498154" evidence="1">
    <location>
        <begin position="16"/>
        <end position="339"/>
    </location>
</feature>
<dbReference type="EMBL" id="JBBJBU010000008">
    <property type="protein sequence ID" value="KAK7204539.1"/>
    <property type="molecule type" value="Genomic_DNA"/>
</dbReference>
<dbReference type="RefSeq" id="XP_064767572.1">
    <property type="nucleotide sequence ID" value="XM_064914668.1"/>
</dbReference>
<organism evidence="2 3">
    <name type="scientific">Myxozyma melibiosi</name>
    <dbReference type="NCBI Taxonomy" id="54550"/>
    <lineage>
        <taxon>Eukaryota</taxon>
        <taxon>Fungi</taxon>
        <taxon>Dikarya</taxon>
        <taxon>Ascomycota</taxon>
        <taxon>Saccharomycotina</taxon>
        <taxon>Lipomycetes</taxon>
        <taxon>Lipomycetales</taxon>
        <taxon>Lipomycetaceae</taxon>
        <taxon>Myxozyma</taxon>
    </lineage>
</organism>
<keyword evidence="3" id="KW-1185">Reference proteome</keyword>
<dbReference type="SUPFAM" id="SSF56219">
    <property type="entry name" value="DNase I-like"/>
    <property type="match status" value="1"/>
</dbReference>
<dbReference type="Proteomes" id="UP001498771">
    <property type="component" value="Unassembled WGS sequence"/>
</dbReference>
<proteinExistence type="predicted"/>
<dbReference type="InterPro" id="IPR036691">
    <property type="entry name" value="Endo/exonu/phosph_ase_sf"/>
</dbReference>
<protein>
    <submittedName>
        <fullName evidence="2">Plasminogen-binding protein pgbB</fullName>
    </submittedName>
</protein>
<name>A0ABR1F3W2_9ASCO</name>
<sequence>MKLLALLSLPALCLAAATNIRMLTWAIRYDSLSDSISVDDTIAGLNSTVPVDSEIDYYSNHAEVAWSTRRIAMSSDILFNKVQLFAIQGAYTRQMTDLASLLGDNWSYIGAGRDDGLESGEWQAIFYNTDALSSLATDHFWLSTTPSEASTYSGASSTRMVTRGQFALTSNSSATFTVFSTHMDDKSDSARQYGASLIRYRASYEAFDTRAPVFLLGCLNTEPGSSSSATAYKILTGLTERVTINSTFSNTYASALNDTFYFLDVMDETSPTARSGHHSTVSGFNEISDVDSFARTSFVLAGSNGGWTPVRYRVGENFFDNQYHMSNHRPLYVDVSIEA</sequence>
<dbReference type="Gene3D" id="3.60.10.10">
    <property type="entry name" value="Endonuclease/exonuclease/phosphatase"/>
    <property type="match status" value="1"/>
</dbReference>
<gene>
    <name evidence="2" type="ORF">BZA70DRAFT_299659</name>
</gene>
<accession>A0ABR1F3W2</accession>
<evidence type="ECO:0000313" key="3">
    <source>
        <dbReference type="Proteomes" id="UP001498771"/>
    </source>
</evidence>
<evidence type="ECO:0000256" key="1">
    <source>
        <dbReference type="SAM" id="SignalP"/>
    </source>
</evidence>
<dbReference type="GeneID" id="90040180"/>
<comment type="caution">
    <text evidence="2">The sequence shown here is derived from an EMBL/GenBank/DDBJ whole genome shotgun (WGS) entry which is preliminary data.</text>
</comment>